<dbReference type="AlphaFoldDB" id="A0A9W7FGK0"/>
<dbReference type="EMBL" id="BRXW01000166">
    <property type="protein sequence ID" value="GMI11740.1"/>
    <property type="molecule type" value="Genomic_DNA"/>
</dbReference>
<comment type="caution">
    <text evidence="2">The sequence shown here is derived from an EMBL/GenBank/DDBJ whole genome shotgun (WGS) entry which is preliminary data.</text>
</comment>
<dbReference type="OrthoDB" id="200265at2759"/>
<feature type="domain" description="SAP" evidence="1">
    <location>
        <begin position="592"/>
        <end position="624"/>
    </location>
</feature>
<dbReference type="Pfam" id="PF11074">
    <property type="entry name" value="DUF2779"/>
    <property type="match status" value="1"/>
</dbReference>
<name>A0A9W7FGK0_9STRA</name>
<evidence type="ECO:0000313" key="3">
    <source>
        <dbReference type="Proteomes" id="UP001165122"/>
    </source>
</evidence>
<organism evidence="2 3">
    <name type="scientific">Triparma laevis f. longispina</name>
    <dbReference type="NCBI Taxonomy" id="1714387"/>
    <lineage>
        <taxon>Eukaryota</taxon>
        <taxon>Sar</taxon>
        <taxon>Stramenopiles</taxon>
        <taxon>Ochrophyta</taxon>
        <taxon>Bolidophyceae</taxon>
        <taxon>Parmales</taxon>
        <taxon>Triparmaceae</taxon>
        <taxon>Triparma</taxon>
    </lineage>
</organism>
<keyword evidence="3" id="KW-1185">Reference proteome</keyword>
<sequence>MHRLSVRLKHTHSYRRNSTGVALAAVEMSKLRMFNKSLLADTASCLRLGWLNRRAEKTKLSTFERFLATQGDRFEEYAVNRLFVESNDNEDNGDSTTRTITIESRDASEGHRQTLELLQDPHVMTVLQPAFYHPPFTARGDVLHREGADSPWSLYEIKSSMSSSVNKKVPDLAFTYNLAKKSLPSLGNAMIVTVRGGKGRSGKGGRNGEELAPRNLYEVHNLTVAVREEIERLEDPPPSLTSLEYLESVTAYPQPPPPVPLAKCSNCAYFTASCFPEVEGKNSIWEYKRLGGKNFSKMAEKSLLATEADVQMLSATHLKHLKSIKSGAPVLDGGLGKALRAITKDCFYLDFEAVNPLFPLDGSEGNGKPYEQQVTQFSLHYVKRGDYSGEGAIGEEDSEHFEFLIRDVSEYESLVDSLIEKLGEGSGSIIVYSSYEKTSLNKFIKAFPEKREAISKIIRRLVDLEKVVKLVHIPEFVGRTSIKTVLPALDPTYDDAYKRLMATSGIGDGGGASAAMCDVLEGRIEGQEGEEVRSALLKYCRLDSWAMVIVHLEIEKMFKEFGGVGGGGLGEDGGFGGKGKVGEEGGGGGDGYEMLTVEALKGHLRKQNKKVGGRKLELIERLRE</sequence>
<gene>
    <name evidence="2" type="ORF">TrLO_g5514</name>
</gene>
<evidence type="ECO:0000313" key="2">
    <source>
        <dbReference type="EMBL" id="GMI11740.1"/>
    </source>
</evidence>
<proteinExistence type="predicted"/>
<accession>A0A9W7FGK0</accession>
<reference evidence="3" key="1">
    <citation type="journal article" date="2023" name="Commun. Biol.">
        <title>Genome analysis of Parmales, the sister group of diatoms, reveals the evolutionary specialization of diatoms from phago-mixotrophs to photoautotrophs.</title>
        <authorList>
            <person name="Ban H."/>
            <person name="Sato S."/>
            <person name="Yoshikawa S."/>
            <person name="Yamada K."/>
            <person name="Nakamura Y."/>
            <person name="Ichinomiya M."/>
            <person name="Sato N."/>
            <person name="Blanc-Mathieu R."/>
            <person name="Endo H."/>
            <person name="Kuwata A."/>
            <person name="Ogata H."/>
        </authorList>
    </citation>
    <scope>NUCLEOTIDE SEQUENCE [LARGE SCALE GENOMIC DNA]</scope>
    <source>
        <strain evidence="3">NIES 3700</strain>
    </source>
</reference>
<dbReference type="InterPro" id="IPR036361">
    <property type="entry name" value="SAP_dom_sf"/>
</dbReference>
<evidence type="ECO:0000259" key="1">
    <source>
        <dbReference type="PROSITE" id="PS50800"/>
    </source>
</evidence>
<dbReference type="Gene3D" id="1.10.720.30">
    <property type="entry name" value="SAP domain"/>
    <property type="match status" value="1"/>
</dbReference>
<dbReference type="InterPro" id="IPR003034">
    <property type="entry name" value="SAP_dom"/>
</dbReference>
<dbReference type="Proteomes" id="UP001165122">
    <property type="component" value="Unassembled WGS sequence"/>
</dbReference>
<dbReference type="InterPro" id="IPR021301">
    <property type="entry name" value="DUF2779"/>
</dbReference>
<dbReference type="SUPFAM" id="SSF68906">
    <property type="entry name" value="SAP domain"/>
    <property type="match status" value="1"/>
</dbReference>
<protein>
    <recommendedName>
        <fullName evidence="1">SAP domain-containing protein</fullName>
    </recommendedName>
</protein>
<dbReference type="PROSITE" id="PS50800">
    <property type="entry name" value="SAP"/>
    <property type="match status" value="1"/>
</dbReference>